<evidence type="ECO:0000313" key="3">
    <source>
        <dbReference type="Proteomes" id="UP000521943"/>
    </source>
</evidence>
<organism evidence="2 3">
    <name type="scientific">Ephemerocybe angulata</name>
    <dbReference type="NCBI Taxonomy" id="980116"/>
    <lineage>
        <taxon>Eukaryota</taxon>
        <taxon>Fungi</taxon>
        <taxon>Dikarya</taxon>
        <taxon>Basidiomycota</taxon>
        <taxon>Agaricomycotina</taxon>
        <taxon>Agaricomycetes</taxon>
        <taxon>Agaricomycetidae</taxon>
        <taxon>Agaricales</taxon>
        <taxon>Agaricineae</taxon>
        <taxon>Psathyrellaceae</taxon>
        <taxon>Ephemerocybe</taxon>
    </lineage>
</organism>
<dbReference type="EMBL" id="JACGCI010000002">
    <property type="protein sequence ID" value="KAF6765303.1"/>
    <property type="molecule type" value="Genomic_DNA"/>
</dbReference>
<comment type="caution">
    <text evidence="2">The sequence shown here is derived from an EMBL/GenBank/DDBJ whole genome shotgun (WGS) entry which is preliminary data.</text>
</comment>
<feature type="compositionally biased region" description="Basic and acidic residues" evidence="1">
    <location>
        <begin position="1"/>
        <end position="16"/>
    </location>
</feature>
<proteinExistence type="predicted"/>
<keyword evidence="3" id="KW-1185">Reference proteome</keyword>
<protein>
    <submittedName>
        <fullName evidence="2">Uncharacterized protein</fullName>
    </submittedName>
</protein>
<feature type="compositionally biased region" description="Basic residues" evidence="1">
    <location>
        <begin position="31"/>
        <end position="41"/>
    </location>
</feature>
<dbReference type="Proteomes" id="UP000521943">
    <property type="component" value="Unassembled WGS sequence"/>
</dbReference>
<sequence>MTSRGVDWRNRLERRGRPGMHKNKSQSFFTHTRRPNRHHRVPRRVRPGNARLQPGPTNSEFPRECASQHRQPILNTEDSPHRTRITLIRPSDASPPRPSLVNRASSLSFGEESAPLVRAFKLKCVPLVWIPYGWQCASQAGRLRGAAAVGQLVSREVSTGAAMRVDEEGCALLFTLSKIVDLAIEHRLPTMLMVKELAAGGSSNNVPGVHRAFRARDTPAQGVPSERGHGDILGILQGLGAFRADFIAGRTVFGRCSTKSVLKNSSESESAST</sequence>
<accession>A0A8H6MDH8</accession>
<name>A0A8H6MDH8_9AGAR</name>
<dbReference type="AlphaFoldDB" id="A0A8H6MDH8"/>
<evidence type="ECO:0000313" key="2">
    <source>
        <dbReference type="EMBL" id="KAF6765303.1"/>
    </source>
</evidence>
<reference evidence="2 3" key="1">
    <citation type="submission" date="2020-07" db="EMBL/GenBank/DDBJ databases">
        <title>Comparative genomics of pyrophilous fungi reveals a link between fire events and developmental genes.</title>
        <authorList>
            <consortium name="DOE Joint Genome Institute"/>
            <person name="Steindorff A.S."/>
            <person name="Carver A."/>
            <person name="Calhoun S."/>
            <person name="Stillman K."/>
            <person name="Liu H."/>
            <person name="Lipzen A."/>
            <person name="Pangilinan J."/>
            <person name="Labutti K."/>
            <person name="Bruns T.D."/>
            <person name="Grigoriev I.V."/>
        </authorList>
    </citation>
    <scope>NUCLEOTIDE SEQUENCE [LARGE SCALE GENOMIC DNA]</scope>
    <source>
        <strain evidence="2 3">CBS 144469</strain>
    </source>
</reference>
<evidence type="ECO:0000256" key="1">
    <source>
        <dbReference type="SAM" id="MobiDB-lite"/>
    </source>
</evidence>
<gene>
    <name evidence="2" type="ORF">DFP72DRAFT_1057905</name>
</gene>
<feature type="region of interest" description="Disordered" evidence="1">
    <location>
        <begin position="1"/>
        <end position="41"/>
    </location>
</feature>